<dbReference type="PANTHER" id="PTHR36842:SF1">
    <property type="entry name" value="PROTEIN TOLB"/>
    <property type="match status" value="1"/>
</dbReference>
<organism evidence="6">
    <name type="scientific">Hellea balneolensis</name>
    <dbReference type="NCBI Taxonomy" id="287478"/>
    <lineage>
        <taxon>Bacteria</taxon>
        <taxon>Pseudomonadati</taxon>
        <taxon>Pseudomonadota</taxon>
        <taxon>Alphaproteobacteria</taxon>
        <taxon>Maricaulales</taxon>
        <taxon>Robiginitomaculaceae</taxon>
        <taxon>Hellea</taxon>
    </lineage>
</organism>
<comment type="similarity">
    <text evidence="2">Belongs to the TolB family.</text>
</comment>
<feature type="domain" description="TolB N-terminal" evidence="5">
    <location>
        <begin position="2"/>
        <end position="54"/>
    </location>
</feature>
<proteinExistence type="inferred from homology"/>
<evidence type="ECO:0000256" key="3">
    <source>
        <dbReference type="ARBA" id="ARBA00022729"/>
    </source>
</evidence>
<protein>
    <submittedName>
        <fullName evidence="6">Tol-Pal system protein TolB</fullName>
    </submittedName>
</protein>
<dbReference type="SUPFAM" id="SSF69304">
    <property type="entry name" value="Tricorn protease N-terminal domain"/>
    <property type="match status" value="1"/>
</dbReference>
<dbReference type="NCBIfam" id="TIGR02800">
    <property type="entry name" value="propeller_TolB"/>
    <property type="match status" value="1"/>
</dbReference>
<evidence type="ECO:0000256" key="2">
    <source>
        <dbReference type="ARBA" id="ARBA00009820"/>
    </source>
</evidence>
<dbReference type="AlphaFoldDB" id="A0A7C5QPF4"/>
<dbReference type="Proteomes" id="UP000885830">
    <property type="component" value="Unassembled WGS sequence"/>
</dbReference>
<comment type="subcellular location">
    <subcellularLocation>
        <location evidence="1">Periplasm</location>
    </subcellularLocation>
</comment>
<dbReference type="HAMAP" id="MF_00671">
    <property type="entry name" value="TolB"/>
    <property type="match status" value="1"/>
</dbReference>
<dbReference type="InterPro" id="IPR011042">
    <property type="entry name" value="6-blade_b-propeller_TolB-like"/>
</dbReference>
<dbReference type="PANTHER" id="PTHR36842">
    <property type="entry name" value="PROTEIN TOLB HOMOLOG"/>
    <property type="match status" value="1"/>
</dbReference>
<dbReference type="EMBL" id="DRMJ01000259">
    <property type="protein sequence ID" value="HHL42981.1"/>
    <property type="molecule type" value="Genomic_DNA"/>
</dbReference>
<dbReference type="Pfam" id="PF07676">
    <property type="entry name" value="PD40"/>
    <property type="match status" value="3"/>
</dbReference>
<evidence type="ECO:0000313" key="6">
    <source>
        <dbReference type="EMBL" id="HHL42981.1"/>
    </source>
</evidence>
<dbReference type="Pfam" id="PF04052">
    <property type="entry name" value="TolB_N"/>
    <property type="match status" value="1"/>
</dbReference>
<sequence length="360" mass="40451">SFIETQTDINYQPRFADWRIINAKALVSGRIVRENENRLRVEFRLWDIYGGKQLDGLRFATTPDNWRRIAHKISDSIYKKLTGEAGYFDSRIVYISESGPKTDRHKRLAIMDQDGANPQFLLSGADLVLTPRFSPSAQTITYLSWETGKSQVYLLDIETGRRELLGNFPNMTISPRFSPDGKKLIFSMIKRGNSDIYVMDLRSRSTTRLTTSPAIDVSPSFSPDGRKIVFNSDRGGSPQIYVMNADGSNVKRLSFGEGRYTAPVWSPRGDLVAFTKSNKGKFHIGVMNAKDGKGERLLTDSYLDEGPTWSPNGRVILFTREGRGRSGRPSIWSIDLSGRNLRKVETPGSASDPAWSPILP</sequence>
<dbReference type="InterPro" id="IPR011659">
    <property type="entry name" value="WD40"/>
</dbReference>
<dbReference type="InterPro" id="IPR014167">
    <property type="entry name" value="Tol-Pal_TolB"/>
</dbReference>
<evidence type="ECO:0000256" key="1">
    <source>
        <dbReference type="ARBA" id="ARBA00004418"/>
    </source>
</evidence>
<dbReference type="Gene3D" id="3.40.50.10070">
    <property type="entry name" value="TolB, N-terminal domain"/>
    <property type="match status" value="1"/>
</dbReference>
<keyword evidence="3" id="KW-0732">Signal</keyword>
<evidence type="ECO:0000256" key="4">
    <source>
        <dbReference type="ARBA" id="ARBA00022764"/>
    </source>
</evidence>
<gene>
    <name evidence="6" type="primary">tolB</name>
    <name evidence="6" type="ORF">ENJ42_05130</name>
</gene>
<evidence type="ECO:0000259" key="5">
    <source>
        <dbReference type="Pfam" id="PF04052"/>
    </source>
</evidence>
<name>A0A7C5QPF4_9PROT</name>
<dbReference type="Gene3D" id="2.120.10.30">
    <property type="entry name" value="TolB, C-terminal domain"/>
    <property type="match status" value="1"/>
</dbReference>
<dbReference type="GO" id="GO:0042597">
    <property type="term" value="C:periplasmic space"/>
    <property type="evidence" value="ECO:0007669"/>
    <property type="project" value="UniProtKB-SubCell"/>
</dbReference>
<dbReference type="GO" id="GO:0017038">
    <property type="term" value="P:protein import"/>
    <property type="evidence" value="ECO:0007669"/>
    <property type="project" value="InterPro"/>
</dbReference>
<comment type="caution">
    <text evidence="6">The sequence shown here is derived from an EMBL/GenBank/DDBJ whole genome shotgun (WGS) entry which is preliminary data.</text>
</comment>
<feature type="non-terminal residue" evidence="6">
    <location>
        <position position="1"/>
    </location>
</feature>
<dbReference type="SUPFAM" id="SSF52964">
    <property type="entry name" value="TolB, N-terminal domain"/>
    <property type="match status" value="1"/>
</dbReference>
<keyword evidence="4" id="KW-0574">Periplasm</keyword>
<dbReference type="InterPro" id="IPR007195">
    <property type="entry name" value="TolB_N"/>
</dbReference>
<reference evidence="6" key="1">
    <citation type="journal article" date="2020" name="mSystems">
        <title>Genome- and Community-Level Interaction Insights into Carbon Utilization and Element Cycling Functions of Hydrothermarchaeota in Hydrothermal Sediment.</title>
        <authorList>
            <person name="Zhou Z."/>
            <person name="Liu Y."/>
            <person name="Xu W."/>
            <person name="Pan J."/>
            <person name="Luo Z.H."/>
            <person name="Li M."/>
        </authorList>
    </citation>
    <scope>NUCLEOTIDE SEQUENCE [LARGE SCALE GENOMIC DNA]</scope>
    <source>
        <strain evidence="6">HyVt-485</strain>
    </source>
</reference>
<accession>A0A7C5QPF4</accession>